<evidence type="ECO:0000256" key="7">
    <source>
        <dbReference type="SAM" id="SignalP"/>
    </source>
</evidence>
<dbReference type="SUPFAM" id="SSF52058">
    <property type="entry name" value="L domain-like"/>
    <property type="match status" value="1"/>
</dbReference>
<evidence type="ECO:0000256" key="5">
    <source>
        <dbReference type="ARBA" id="ARBA00022737"/>
    </source>
</evidence>
<dbReference type="GO" id="GO:0005886">
    <property type="term" value="C:plasma membrane"/>
    <property type="evidence" value="ECO:0007669"/>
    <property type="project" value="UniProtKB-SubCell"/>
</dbReference>
<evidence type="ECO:0000256" key="1">
    <source>
        <dbReference type="ARBA" id="ARBA00004236"/>
    </source>
</evidence>
<sequence length="638" mass="70509">MCYSFSLSTLTLLLLFLSLASPNTTNAKKQPPNNMLPSEAETLFKIMESMSSDQVWRISHPNPCQPGSSWPGIECKSAQDNHLHVTRLDFGTPPNPSCKNTATFPSQILALPYLQSAFFFNCFTHTKTTLSFSKIGESNSSLQQISLRSNPALIGPIPPQISSLKSLQILTLSQNRLTGQIPVTIFSLNSLVHLDLSYNILTGTIPSQVGNLKNLVGLDLSYNSLTGSIPVTLGQLGLLQKLDLSSNSLTGAIPDSIEKLNLLAFMALSNNKLRGHFPRGLAKLQSLQYFIMDDNPMNVPLPVEFGDLVKLQELRLANSGYSGTIPPSFSQLMNLSTLSLQNNRLSGEIPAGFGSLPRIYHLNLSRNLLSGVVPFDSSFLNRLRRNLDLSGNPGLCLSPSVAYRMKIGVGVCGRNKTSGSVIQPLKSQAPSGLISISFLLFVPWGPLDLLMGLITVHCVQGFRNLRVAELMTPDKTSWNGQMVDSYFLPHELQKIKALPLCVVPQTDYLYWSLEKSGIYSVKSGYKLLCEEERKEEASGSSRQESTKHTLWDCEAVRSAWQEEFSWVNEAVVTHGSFMDLVELCLTKPGVGELFGTAAWFIWIDRKKVRLNEKILPLSRVREAAKNLVQQVQLVREAH</sequence>
<comment type="caution">
    <text evidence="8">The sequence shown here is derived from an EMBL/GenBank/DDBJ whole genome shotgun (WGS) entry which is preliminary data.</text>
</comment>
<dbReference type="InterPro" id="IPR003591">
    <property type="entry name" value="Leu-rich_rpt_typical-subtyp"/>
</dbReference>
<dbReference type="PANTHER" id="PTHR48064">
    <property type="entry name" value="OS01G0750400 PROTEIN"/>
    <property type="match status" value="1"/>
</dbReference>
<dbReference type="AlphaFoldDB" id="A0AAW2CXM3"/>
<evidence type="ECO:0000256" key="4">
    <source>
        <dbReference type="ARBA" id="ARBA00022729"/>
    </source>
</evidence>
<keyword evidence="6" id="KW-0472">Membrane</keyword>
<dbReference type="Pfam" id="PF00560">
    <property type="entry name" value="LRR_1"/>
    <property type="match status" value="3"/>
</dbReference>
<dbReference type="FunFam" id="3.80.10.10:FF:000833">
    <property type="entry name" value="Protein TOO MANY MOUTHS"/>
    <property type="match status" value="1"/>
</dbReference>
<dbReference type="Proteomes" id="UP001459277">
    <property type="component" value="Unassembled WGS sequence"/>
</dbReference>
<keyword evidence="9" id="KW-1185">Reference proteome</keyword>
<evidence type="ECO:0000256" key="6">
    <source>
        <dbReference type="ARBA" id="ARBA00023136"/>
    </source>
</evidence>
<protein>
    <submittedName>
        <fullName evidence="8">Uncharacterized protein</fullName>
    </submittedName>
</protein>
<evidence type="ECO:0000313" key="8">
    <source>
        <dbReference type="EMBL" id="KAL0002199.1"/>
    </source>
</evidence>
<dbReference type="EMBL" id="JAZDWU010000005">
    <property type="protein sequence ID" value="KAL0002199.1"/>
    <property type="molecule type" value="Genomic_DNA"/>
</dbReference>
<dbReference type="SMART" id="SM00369">
    <property type="entry name" value="LRR_TYP"/>
    <property type="match status" value="5"/>
</dbReference>
<keyword evidence="4 7" id="KW-0732">Signal</keyword>
<dbReference type="Pfam" id="PF13855">
    <property type="entry name" value="LRR_8"/>
    <property type="match status" value="2"/>
</dbReference>
<dbReference type="PANTHER" id="PTHR48064:SF1">
    <property type="entry name" value="RECEPTOR-LIKE PROTEIN 51-RELATED"/>
    <property type="match status" value="1"/>
</dbReference>
<evidence type="ECO:0000256" key="2">
    <source>
        <dbReference type="ARBA" id="ARBA00022475"/>
    </source>
</evidence>
<dbReference type="Gene3D" id="3.80.10.10">
    <property type="entry name" value="Ribonuclease Inhibitor"/>
    <property type="match status" value="3"/>
</dbReference>
<dbReference type="FunFam" id="3.80.10.10:FF:000269">
    <property type="entry name" value="Piriformospora indica-insensitive protein 2"/>
    <property type="match status" value="1"/>
</dbReference>
<dbReference type="GO" id="GO:0051707">
    <property type="term" value="P:response to other organism"/>
    <property type="evidence" value="ECO:0007669"/>
    <property type="project" value="UniProtKB-ARBA"/>
</dbReference>
<dbReference type="PRINTS" id="PR00019">
    <property type="entry name" value="LEURICHRPT"/>
</dbReference>
<organism evidence="8 9">
    <name type="scientific">Lithocarpus litseifolius</name>
    <dbReference type="NCBI Taxonomy" id="425828"/>
    <lineage>
        <taxon>Eukaryota</taxon>
        <taxon>Viridiplantae</taxon>
        <taxon>Streptophyta</taxon>
        <taxon>Embryophyta</taxon>
        <taxon>Tracheophyta</taxon>
        <taxon>Spermatophyta</taxon>
        <taxon>Magnoliopsida</taxon>
        <taxon>eudicotyledons</taxon>
        <taxon>Gunneridae</taxon>
        <taxon>Pentapetalae</taxon>
        <taxon>rosids</taxon>
        <taxon>fabids</taxon>
        <taxon>Fagales</taxon>
        <taxon>Fagaceae</taxon>
        <taxon>Lithocarpus</taxon>
    </lineage>
</organism>
<dbReference type="InterPro" id="IPR032675">
    <property type="entry name" value="LRR_dom_sf"/>
</dbReference>
<reference evidence="8 9" key="1">
    <citation type="submission" date="2024-01" db="EMBL/GenBank/DDBJ databases">
        <title>A telomere-to-telomere, gap-free genome of sweet tea (Lithocarpus litseifolius).</title>
        <authorList>
            <person name="Zhou J."/>
        </authorList>
    </citation>
    <scope>NUCLEOTIDE SEQUENCE [LARGE SCALE GENOMIC DNA]</scope>
    <source>
        <strain evidence="8">Zhou-2022a</strain>
        <tissue evidence="8">Leaf</tissue>
    </source>
</reference>
<comment type="subcellular location">
    <subcellularLocation>
        <location evidence="1">Cell membrane</location>
    </subcellularLocation>
</comment>
<dbReference type="InterPro" id="IPR001611">
    <property type="entry name" value="Leu-rich_rpt"/>
</dbReference>
<proteinExistence type="predicted"/>
<dbReference type="InterPro" id="IPR053038">
    <property type="entry name" value="RLP_Defense"/>
</dbReference>
<name>A0AAW2CXM3_9ROSI</name>
<accession>A0AAW2CXM3</accession>
<feature type="signal peptide" evidence="7">
    <location>
        <begin position="1"/>
        <end position="27"/>
    </location>
</feature>
<feature type="chain" id="PRO_5043732899" evidence="7">
    <location>
        <begin position="28"/>
        <end position="638"/>
    </location>
</feature>
<keyword evidence="2" id="KW-1003">Cell membrane</keyword>
<keyword evidence="3" id="KW-0433">Leucine-rich repeat</keyword>
<keyword evidence="5" id="KW-0677">Repeat</keyword>
<evidence type="ECO:0000313" key="9">
    <source>
        <dbReference type="Proteomes" id="UP001459277"/>
    </source>
</evidence>
<evidence type="ECO:0000256" key="3">
    <source>
        <dbReference type="ARBA" id="ARBA00022614"/>
    </source>
</evidence>
<gene>
    <name evidence="8" type="ORF">SO802_015980</name>
</gene>